<dbReference type="Proteomes" id="UP000277204">
    <property type="component" value="Unassembled WGS sequence"/>
</dbReference>
<dbReference type="EMBL" id="UZAI01000025">
    <property type="protein sequence ID" value="VDO43566.1"/>
    <property type="molecule type" value="Genomic_DNA"/>
</dbReference>
<reference evidence="1 2" key="1">
    <citation type="submission" date="2018-11" db="EMBL/GenBank/DDBJ databases">
        <authorList>
            <consortium name="Pathogen Informatics"/>
        </authorList>
    </citation>
    <scope>NUCLEOTIDE SEQUENCE [LARGE SCALE GENOMIC DNA]</scope>
    <source>
        <strain evidence="1 2">Zambia</strain>
    </source>
</reference>
<evidence type="ECO:0000313" key="2">
    <source>
        <dbReference type="Proteomes" id="UP000277204"/>
    </source>
</evidence>
<protein>
    <submittedName>
        <fullName evidence="1">Uncharacterized protein</fullName>
    </submittedName>
</protein>
<proteinExistence type="predicted"/>
<dbReference type="AlphaFoldDB" id="A0A183L8N8"/>
<name>A0A183L8N8_9TREM</name>
<keyword evidence="2" id="KW-1185">Reference proteome</keyword>
<gene>
    <name evidence="1" type="ORF">SMRZ_LOCUS163</name>
</gene>
<accession>A0A183L8N8</accession>
<sequence>MVGGSQHETPGLGFVLLYTHRQGVPVILRKLMLSDRFDPVSPSFTVVEVNTKLSVPRLRFVVTVVVGGGAGGAGGAGGGAGGGGNCVDGIVCHH</sequence>
<evidence type="ECO:0000313" key="1">
    <source>
        <dbReference type="EMBL" id="VDO43566.1"/>
    </source>
</evidence>
<organism evidence="1 2">
    <name type="scientific">Schistosoma margrebowiei</name>
    <dbReference type="NCBI Taxonomy" id="48269"/>
    <lineage>
        <taxon>Eukaryota</taxon>
        <taxon>Metazoa</taxon>
        <taxon>Spiralia</taxon>
        <taxon>Lophotrochozoa</taxon>
        <taxon>Platyhelminthes</taxon>
        <taxon>Trematoda</taxon>
        <taxon>Digenea</taxon>
        <taxon>Strigeidida</taxon>
        <taxon>Schistosomatoidea</taxon>
        <taxon>Schistosomatidae</taxon>
        <taxon>Schistosoma</taxon>
    </lineage>
</organism>